<evidence type="ECO:0000313" key="2">
    <source>
        <dbReference type="EMBL" id="RNG34674.1"/>
    </source>
</evidence>
<evidence type="ECO:0000313" key="3">
    <source>
        <dbReference type="Proteomes" id="UP000275401"/>
    </source>
</evidence>
<name>A0A3M8WZ64_9ACTN</name>
<dbReference type="EMBL" id="RIBZ01000066">
    <property type="protein sequence ID" value="RNG34674.1"/>
    <property type="molecule type" value="Genomic_DNA"/>
</dbReference>
<organism evidence="2 3">
    <name type="scientific">Streptomyces botrytidirepellens</name>
    <dbReference type="NCBI Taxonomy" id="2486417"/>
    <lineage>
        <taxon>Bacteria</taxon>
        <taxon>Bacillati</taxon>
        <taxon>Actinomycetota</taxon>
        <taxon>Actinomycetes</taxon>
        <taxon>Kitasatosporales</taxon>
        <taxon>Streptomycetaceae</taxon>
        <taxon>Streptomyces</taxon>
    </lineage>
</organism>
<gene>
    <name evidence="2" type="ORF">EEJ42_04830</name>
</gene>
<feature type="compositionally biased region" description="Basic and acidic residues" evidence="1">
    <location>
        <begin position="33"/>
        <end position="46"/>
    </location>
</feature>
<protein>
    <submittedName>
        <fullName evidence="2">Uncharacterized protein</fullName>
    </submittedName>
</protein>
<keyword evidence="3" id="KW-1185">Reference proteome</keyword>
<dbReference type="AlphaFoldDB" id="A0A3M8WZ64"/>
<proteinExistence type="predicted"/>
<accession>A0A3M8WZ64</accession>
<evidence type="ECO:0000256" key="1">
    <source>
        <dbReference type="SAM" id="MobiDB-lite"/>
    </source>
</evidence>
<feature type="region of interest" description="Disordered" evidence="1">
    <location>
        <begin position="33"/>
        <end position="76"/>
    </location>
</feature>
<dbReference type="Proteomes" id="UP000275401">
    <property type="component" value="Unassembled WGS sequence"/>
</dbReference>
<sequence length="165" mass="17888">MLFDERVDASPQGGPAGLWGQFLSSLQAAGEYGRQEVQRDRGERGGSAEVNSPARALRSVSQRANTAPMPLRPADRDSEQALHRLLRQWQQPTRELHGHMGPRIRNSADIAKVGTAAGRPDAFGEFIALLREWDNVITETAAAAGAWSACRLSPHLVSLLSAPLT</sequence>
<reference evidence="2 3" key="1">
    <citation type="submission" date="2018-11" db="EMBL/GenBank/DDBJ databases">
        <title>The Potential of Streptomyces as Biocontrol Agents against the Tomato grey mould, Botrytis cinerea (Gray mold) Frontiers in Microbiology.</title>
        <authorList>
            <person name="Li D."/>
        </authorList>
    </citation>
    <scope>NUCLEOTIDE SEQUENCE [LARGE SCALE GENOMIC DNA]</scope>
    <source>
        <strain evidence="2 3">NEAU-LD23</strain>
    </source>
</reference>
<comment type="caution">
    <text evidence="2">The sequence shown here is derived from an EMBL/GenBank/DDBJ whole genome shotgun (WGS) entry which is preliminary data.</text>
</comment>